<protein>
    <submittedName>
        <fullName evidence="1">Uncharacterized protein</fullName>
    </submittedName>
</protein>
<proteinExistence type="predicted"/>
<name>A0A2P6N6C2_9EUKA</name>
<sequence>MFSSGYSGYVRTADSEMMEISERRAAGVGSCSIFYGSVVLMQNCRVILDDDSPPMTLECLFTCNIDQNQRIIVSHQLQVDDLLESLAIPRYTVYDSGNRTNSKPGVPQPFLVGHLICKIRTKNKPGS</sequence>
<dbReference type="Proteomes" id="UP000241769">
    <property type="component" value="Unassembled WGS sequence"/>
</dbReference>
<evidence type="ECO:0000313" key="1">
    <source>
        <dbReference type="EMBL" id="PRP79490.1"/>
    </source>
</evidence>
<keyword evidence="2" id="KW-1185">Reference proteome</keyword>
<accession>A0A2P6N6C2</accession>
<gene>
    <name evidence="1" type="ORF">PROFUN_12858</name>
</gene>
<dbReference type="InParanoid" id="A0A2P6N6C2"/>
<comment type="caution">
    <text evidence="1">The sequence shown here is derived from an EMBL/GenBank/DDBJ whole genome shotgun (WGS) entry which is preliminary data.</text>
</comment>
<dbReference type="AlphaFoldDB" id="A0A2P6N6C2"/>
<organism evidence="1 2">
    <name type="scientific">Planoprotostelium fungivorum</name>
    <dbReference type="NCBI Taxonomy" id="1890364"/>
    <lineage>
        <taxon>Eukaryota</taxon>
        <taxon>Amoebozoa</taxon>
        <taxon>Evosea</taxon>
        <taxon>Variosea</taxon>
        <taxon>Cavosteliida</taxon>
        <taxon>Cavosteliaceae</taxon>
        <taxon>Planoprotostelium</taxon>
    </lineage>
</organism>
<dbReference type="EMBL" id="MDYQ01000182">
    <property type="protein sequence ID" value="PRP79490.1"/>
    <property type="molecule type" value="Genomic_DNA"/>
</dbReference>
<reference evidence="1 2" key="1">
    <citation type="journal article" date="2018" name="Genome Biol. Evol.">
        <title>Multiple Roots of Fruiting Body Formation in Amoebozoa.</title>
        <authorList>
            <person name="Hillmann F."/>
            <person name="Forbes G."/>
            <person name="Novohradska S."/>
            <person name="Ferling I."/>
            <person name="Riege K."/>
            <person name="Groth M."/>
            <person name="Westermann M."/>
            <person name="Marz M."/>
            <person name="Spaller T."/>
            <person name="Winckler T."/>
            <person name="Schaap P."/>
            <person name="Glockner G."/>
        </authorList>
    </citation>
    <scope>NUCLEOTIDE SEQUENCE [LARGE SCALE GENOMIC DNA]</scope>
    <source>
        <strain evidence="1 2">Jena</strain>
    </source>
</reference>
<evidence type="ECO:0000313" key="2">
    <source>
        <dbReference type="Proteomes" id="UP000241769"/>
    </source>
</evidence>